<sequence length="135" mass="15514">RPEFALCYVVTDRFEGASAARQKLFYFPVKTNMSNGHYKIKIPMQQIKAGYCDWVITSLTYATKNQIKNYQFIITNDQLAGFTKNKINATQDNMHINLLCNQDKKCKVNGKYSSLPILMMTSNQKLNINFIAKNS</sequence>
<organism evidence="1">
    <name type="scientific">marine sediment metagenome</name>
    <dbReference type="NCBI Taxonomy" id="412755"/>
    <lineage>
        <taxon>unclassified sequences</taxon>
        <taxon>metagenomes</taxon>
        <taxon>ecological metagenomes</taxon>
    </lineage>
</organism>
<name>X0ZMV4_9ZZZZ</name>
<dbReference type="AlphaFoldDB" id="X0ZMV4"/>
<gene>
    <name evidence="1" type="ORF">S01H4_14129</name>
</gene>
<reference evidence="1" key="1">
    <citation type="journal article" date="2014" name="Front. Microbiol.">
        <title>High frequency of phylogenetically diverse reductive dehalogenase-homologous genes in deep subseafloor sedimentary metagenomes.</title>
        <authorList>
            <person name="Kawai M."/>
            <person name="Futagami T."/>
            <person name="Toyoda A."/>
            <person name="Takaki Y."/>
            <person name="Nishi S."/>
            <person name="Hori S."/>
            <person name="Arai W."/>
            <person name="Tsubouchi T."/>
            <person name="Morono Y."/>
            <person name="Uchiyama I."/>
            <person name="Ito T."/>
            <person name="Fujiyama A."/>
            <person name="Inagaki F."/>
            <person name="Takami H."/>
        </authorList>
    </citation>
    <scope>NUCLEOTIDE SEQUENCE</scope>
    <source>
        <strain evidence="1">Expedition CK06-06</strain>
    </source>
</reference>
<proteinExistence type="predicted"/>
<accession>X0ZMV4</accession>
<feature type="non-terminal residue" evidence="1">
    <location>
        <position position="1"/>
    </location>
</feature>
<dbReference type="EMBL" id="BART01006203">
    <property type="protein sequence ID" value="GAG59407.1"/>
    <property type="molecule type" value="Genomic_DNA"/>
</dbReference>
<comment type="caution">
    <text evidence="1">The sequence shown here is derived from an EMBL/GenBank/DDBJ whole genome shotgun (WGS) entry which is preliminary data.</text>
</comment>
<protein>
    <submittedName>
        <fullName evidence="1">Uncharacterized protein</fullName>
    </submittedName>
</protein>
<evidence type="ECO:0000313" key="1">
    <source>
        <dbReference type="EMBL" id="GAG59407.1"/>
    </source>
</evidence>